<dbReference type="Proteomes" id="UP000247409">
    <property type="component" value="Unassembled WGS sequence"/>
</dbReference>
<comment type="caution">
    <text evidence="2">The sequence shown here is derived from an EMBL/GenBank/DDBJ whole genome shotgun (WGS) entry which is preliminary data.</text>
</comment>
<accession>A0A2V3ISP9</accession>
<keyword evidence="3" id="KW-1185">Reference proteome</keyword>
<feature type="chain" id="PRO_5016117701" evidence="1">
    <location>
        <begin position="21"/>
        <end position="200"/>
    </location>
</feature>
<keyword evidence="1" id="KW-0732">Signal</keyword>
<protein>
    <submittedName>
        <fullName evidence="2">Uncharacterized protein</fullName>
    </submittedName>
</protein>
<dbReference type="AlphaFoldDB" id="A0A2V3ISP9"/>
<reference evidence="2 3" key="1">
    <citation type="journal article" date="2018" name="Mol. Biol. Evol.">
        <title>Analysis of the draft genome of the red seaweed Gracilariopsis chorda provides insights into genome size evolution in Rhodophyta.</title>
        <authorList>
            <person name="Lee J."/>
            <person name="Yang E.C."/>
            <person name="Graf L."/>
            <person name="Yang J.H."/>
            <person name="Qiu H."/>
            <person name="Zel Zion U."/>
            <person name="Chan C.X."/>
            <person name="Stephens T.G."/>
            <person name="Weber A.P.M."/>
            <person name="Boo G.H."/>
            <person name="Boo S.M."/>
            <person name="Kim K.M."/>
            <person name="Shin Y."/>
            <person name="Jung M."/>
            <person name="Lee S.J."/>
            <person name="Yim H.S."/>
            <person name="Lee J.H."/>
            <person name="Bhattacharya D."/>
            <person name="Yoon H.S."/>
        </authorList>
    </citation>
    <scope>NUCLEOTIDE SEQUENCE [LARGE SCALE GENOMIC DNA]</scope>
    <source>
        <strain evidence="2 3">SKKU-2015</strain>
        <tissue evidence="2">Whole body</tissue>
    </source>
</reference>
<evidence type="ECO:0000313" key="2">
    <source>
        <dbReference type="EMBL" id="PXF45146.1"/>
    </source>
</evidence>
<organism evidence="2 3">
    <name type="scientific">Gracilariopsis chorda</name>
    <dbReference type="NCBI Taxonomy" id="448386"/>
    <lineage>
        <taxon>Eukaryota</taxon>
        <taxon>Rhodophyta</taxon>
        <taxon>Florideophyceae</taxon>
        <taxon>Rhodymeniophycidae</taxon>
        <taxon>Gracilariales</taxon>
        <taxon>Gracilariaceae</taxon>
        <taxon>Gracilariopsis</taxon>
    </lineage>
</organism>
<gene>
    <name evidence="2" type="ORF">BWQ96_05120</name>
</gene>
<dbReference type="EMBL" id="NBIV01000069">
    <property type="protein sequence ID" value="PXF45146.1"/>
    <property type="molecule type" value="Genomic_DNA"/>
</dbReference>
<feature type="signal peptide" evidence="1">
    <location>
        <begin position="1"/>
        <end position="20"/>
    </location>
</feature>
<sequence length="200" mass="22818">MRYLIPAIALLFLRCHVAAGAESCTNPLPFPSDIVRRTFSRYTPCGPGPIQVTETAMAFRTHVIYRPRGHDYKELPNGRFACMPKYILRLTASHYSPLLEVYPYVEDPDSRNLNDIYRFCRNVEKTKKSVYEPWGANRQKYIDGMRTMVAGVKHVKDWGCLLDKTSGRDVWTERTFGNYDAGGIVTYLLGVAYNNGFCGE</sequence>
<proteinExistence type="predicted"/>
<name>A0A2V3ISP9_9FLOR</name>
<evidence type="ECO:0000313" key="3">
    <source>
        <dbReference type="Proteomes" id="UP000247409"/>
    </source>
</evidence>
<evidence type="ECO:0000256" key="1">
    <source>
        <dbReference type="SAM" id="SignalP"/>
    </source>
</evidence>